<evidence type="ECO:0000313" key="1">
    <source>
        <dbReference type="EMBL" id="MEB4590501.1"/>
    </source>
</evidence>
<keyword evidence="2" id="KW-1185">Reference proteome</keyword>
<gene>
    <name evidence="1" type="ORF">VSS37_05880</name>
</gene>
<protein>
    <submittedName>
        <fullName evidence="1">Uncharacterized protein</fullName>
    </submittedName>
</protein>
<accession>A0ABU6CUI7</accession>
<organism evidence="1 2">
    <name type="scientific">Candidatus Thiothrix phosphatis</name>
    <dbReference type="NCBI Taxonomy" id="3112415"/>
    <lineage>
        <taxon>Bacteria</taxon>
        <taxon>Pseudomonadati</taxon>
        <taxon>Pseudomonadota</taxon>
        <taxon>Gammaproteobacteria</taxon>
        <taxon>Thiotrichales</taxon>
        <taxon>Thiotrichaceae</taxon>
        <taxon>Thiothrix</taxon>
    </lineage>
</organism>
<dbReference type="RefSeq" id="WP_324693837.1">
    <property type="nucleotide sequence ID" value="NZ_JAYMYJ010000045.1"/>
</dbReference>
<reference evidence="2" key="1">
    <citation type="submission" date="2023-07" db="EMBL/GenBank/DDBJ databases">
        <title>The carbon used by Thiothrix.</title>
        <authorList>
            <person name="Chen L."/>
        </authorList>
    </citation>
    <scope>NUCLEOTIDE SEQUENCE [LARGE SCALE GENOMIC DNA]</scope>
</reference>
<name>A0ABU6CUI7_9GAMM</name>
<comment type="caution">
    <text evidence="1">The sequence shown here is derived from an EMBL/GenBank/DDBJ whole genome shotgun (WGS) entry which is preliminary data.</text>
</comment>
<proteinExistence type="predicted"/>
<dbReference type="EMBL" id="JAYMYJ010000045">
    <property type="protein sequence ID" value="MEB4590501.1"/>
    <property type="molecule type" value="Genomic_DNA"/>
</dbReference>
<reference evidence="1 2" key="2">
    <citation type="submission" date="2024-01" db="EMBL/GenBank/DDBJ databases">
        <authorList>
            <person name="Xie X."/>
        </authorList>
    </citation>
    <scope>NUCLEOTIDE SEQUENCE [LARGE SCALE GENOMIC DNA]</scope>
    <source>
        <strain evidence="1">SCUT-1</strain>
    </source>
</reference>
<evidence type="ECO:0000313" key="2">
    <source>
        <dbReference type="Proteomes" id="UP001308005"/>
    </source>
</evidence>
<sequence>MPLLAFALSMRGQHGTFYVPLHIFGNRNGCTGNATAPLINAGNAGDREILVGGLIPNASFARAGNFVQFSSHDKVYMLVADVVPNAGGIASLMVEPALSFPVQLGGMAKFDAISARVRYATDDHVMDMQPGEFVTYSAEFVEAL</sequence>
<dbReference type="Proteomes" id="UP001308005">
    <property type="component" value="Unassembled WGS sequence"/>
</dbReference>